<reference evidence="1 2" key="1">
    <citation type="submission" date="2023-03" db="EMBL/GenBank/DDBJ databases">
        <title>High recombination rates correlate with genetic variation in Cardiocondyla obscurior ants.</title>
        <authorList>
            <person name="Errbii M."/>
        </authorList>
    </citation>
    <scope>NUCLEOTIDE SEQUENCE [LARGE SCALE GENOMIC DNA]</scope>
    <source>
        <strain evidence="1">Alpha-2009</strain>
        <tissue evidence="1">Whole body</tissue>
    </source>
</reference>
<evidence type="ECO:0000313" key="2">
    <source>
        <dbReference type="Proteomes" id="UP001430953"/>
    </source>
</evidence>
<keyword evidence="2" id="KW-1185">Reference proteome</keyword>
<name>A0AAW2GXJ3_9HYME</name>
<organism evidence="1 2">
    <name type="scientific">Cardiocondyla obscurior</name>
    <dbReference type="NCBI Taxonomy" id="286306"/>
    <lineage>
        <taxon>Eukaryota</taxon>
        <taxon>Metazoa</taxon>
        <taxon>Ecdysozoa</taxon>
        <taxon>Arthropoda</taxon>
        <taxon>Hexapoda</taxon>
        <taxon>Insecta</taxon>
        <taxon>Pterygota</taxon>
        <taxon>Neoptera</taxon>
        <taxon>Endopterygota</taxon>
        <taxon>Hymenoptera</taxon>
        <taxon>Apocrita</taxon>
        <taxon>Aculeata</taxon>
        <taxon>Formicoidea</taxon>
        <taxon>Formicidae</taxon>
        <taxon>Myrmicinae</taxon>
        <taxon>Cardiocondyla</taxon>
    </lineage>
</organism>
<proteinExistence type="predicted"/>
<accession>A0AAW2GXJ3</accession>
<protein>
    <recommendedName>
        <fullName evidence="3">Secreted protein</fullName>
    </recommendedName>
</protein>
<sequence length="90" mass="10664">MKTRLSPCTFLSSTTVSCCTPDMTSTTVRDVSRDPRDTEFRIYTCKDVIYKYTKEKKKYIYIYMYTQVHVYVYEIRLYMAAKVIIANVDV</sequence>
<gene>
    <name evidence="1" type="ORF">PUN28_000054</name>
</gene>
<dbReference type="AlphaFoldDB" id="A0AAW2GXJ3"/>
<evidence type="ECO:0008006" key="3">
    <source>
        <dbReference type="Google" id="ProtNLM"/>
    </source>
</evidence>
<dbReference type="EMBL" id="JADYXP020000001">
    <property type="protein sequence ID" value="KAL0132019.1"/>
    <property type="molecule type" value="Genomic_DNA"/>
</dbReference>
<dbReference type="Proteomes" id="UP001430953">
    <property type="component" value="Unassembled WGS sequence"/>
</dbReference>
<evidence type="ECO:0000313" key="1">
    <source>
        <dbReference type="EMBL" id="KAL0132019.1"/>
    </source>
</evidence>
<dbReference type="PROSITE" id="PS51257">
    <property type="entry name" value="PROKAR_LIPOPROTEIN"/>
    <property type="match status" value="1"/>
</dbReference>
<comment type="caution">
    <text evidence="1">The sequence shown here is derived from an EMBL/GenBank/DDBJ whole genome shotgun (WGS) entry which is preliminary data.</text>
</comment>